<evidence type="ECO:0000313" key="2">
    <source>
        <dbReference type="EMBL" id="MDP4537892.1"/>
    </source>
</evidence>
<dbReference type="RefSeq" id="WP_305895138.1">
    <property type="nucleotide sequence ID" value="NZ_JAUZVZ010000038.1"/>
</dbReference>
<dbReference type="NCBIfam" id="TIGR03545">
    <property type="entry name" value="TIGR03545 family protein"/>
    <property type="match status" value="1"/>
</dbReference>
<evidence type="ECO:0000313" key="3">
    <source>
        <dbReference type="Proteomes" id="UP001231616"/>
    </source>
</evidence>
<accession>A0ABT9H3M5</accession>
<sequence length="576" mass="63770">MIRKSGWLIFLCLLAAIFLLVYVFAGTATRIGLVYGLEKSAGAEVNINKVSIGLFPLSLTIQDLQVTDAKQPEYNVVSFSRANAELELWPALLGYYVISDLTVEQLAYGSERQKPGKVYRGELAEPGEGDFDLASFFAVELPDADELLARANLTAVAKGEQLKQLAQTEQQQVRQLRDQLPSSERLRELEQQIKAITDGDIRDAADLAAKTEQLRQLKDELQKDKQQLELVKQQLQQSRDNLQTAATDFRNATQADWQQLQSYANLADGGLAGISQLLLGDLWAERLQQLYTLYQMVAPYLPEGSRLEEQPEPMELPGRILPLKQQPYPNFWIKNANLSLLIGGGTADVQIQDITAQHDIIDAATRFTLNVQQLPLLQQFSLDGNFAIFEQLQSEVNWQLSGLQLAEQMFGEGATRFGLQQALLNSSGGLNLQGTSLSQQASVILQGPSFSSGDNRYVQQLTQLLNQQAEIPFQLNATGTVSRPSVSVSSPLDRIVANAIMGEAQAKFASYEQDLRSKFNARLPNTADDEQSLLSLLDREQASTEAMGEQIESLLDAQLGDLRDRALDRLRGRIGG</sequence>
<organism evidence="2 3">
    <name type="scientific">Alkalimonas collagenimarina</name>
    <dbReference type="NCBI Taxonomy" id="400390"/>
    <lineage>
        <taxon>Bacteria</taxon>
        <taxon>Pseudomonadati</taxon>
        <taxon>Pseudomonadota</taxon>
        <taxon>Gammaproteobacteria</taxon>
        <taxon>Alkalimonas</taxon>
    </lineage>
</organism>
<dbReference type="InterPro" id="IPR019934">
    <property type="entry name" value="CHP03545"/>
</dbReference>
<gene>
    <name evidence="2" type="ORF">Q3O60_17050</name>
</gene>
<name>A0ABT9H3M5_9GAMM</name>
<keyword evidence="3" id="KW-1185">Reference proteome</keyword>
<feature type="coiled-coil region" evidence="1">
    <location>
        <begin position="204"/>
        <end position="252"/>
    </location>
</feature>
<dbReference type="EMBL" id="JAUZVZ010000038">
    <property type="protein sequence ID" value="MDP4537892.1"/>
    <property type="molecule type" value="Genomic_DNA"/>
</dbReference>
<evidence type="ECO:0000256" key="1">
    <source>
        <dbReference type="SAM" id="Coils"/>
    </source>
</evidence>
<dbReference type="Proteomes" id="UP001231616">
    <property type="component" value="Unassembled WGS sequence"/>
</dbReference>
<keyword evidence="1" id="KW-0175">Coiled coil</keyword>
<reference evidence="2 3" key="1">
    <citation type="submission" date="2023-08" db="EMBL/GenBank/DDBJ databases">
        <authorList>
            <person name="Joshi A."/>
            <person name="Thite S."/>
        </authorList>
    </citation>
    <scope>NUCLEOTIDE SEQUENCE [LARGE SCALE GENOMIC DNA]</scope>
    <source>
        <strain evidence="2 3">AC40</strain>
    </source>
</reference>
<proteinExistence type="predicted"/>
<comment type="caution">
    <text evidence="2">The sequence shown here is derived from an EMBL/GenBank/DDBJ whole genome shotgun (WGS) entry which is preliminary data.</text>
</comment>
<protein>
    <submittedName>
        <fullName evidence="2">TIGR03545 family protein</fullName>
    </submittedName>
</protein>